<dbReference type="Gene3D" id="3.30.420.150">
    <property type="entry name" value="Exopolyphosphatase. Domain 2"/>
    <property type="match status" value="1"/>
</dbReference>
<evidence type="ECO:0000256" key="4">
    <source>
        <dbReference type="PIRSR" id="PIRSR600407-2"/>
    </source>
</evidence>
<keyword evidence="6" id="KW-0472">Membrane</keyword>
<evidence type="ECO:0000313" key="8">
    <source>
        <dbReference type="Proteomes" id="UP000215902"/>
    </source>
</evidence>
<accession>A0A267G1F4</accession>
<name>A0A267G1F4_9PLAT</name>
<keyword evidence="4" id="KW-0067">ATP-binding</keyword>
<dbReference type="PANTHER" id="PTHR11782">
    <property type="entry name" value="ADENOSINE/GUANOSINE DIPHOSPHATASE"/>
    <property type="match status" value="1"/>
</dbReference>
<gene>
    <name evidence="7" type="ORF">BOX15_Mlig016632g2</name>
</gene>
<keyword evidence="4" id="KW-0547">Nucleotide-binding</keyword>
<dbReference type="Gene3D" id="3.30.420.40">
    <property type="match status" value="1"/>
</dbReference>
<evidence type="ECO:0000256" key="3">
    <source>
        <dbReference type="PIRSR" id="PIRSR600407-1"/>
    </source>
</evidence>
<comment type="similarity">
    <text evidence="1 5">Belongs to the GDA1/CD39 NTPase family.</text>
</comment>
<evidence type="ECO:0000256" key="1">
    <source>
        <dbReference type="ARBA" id="ARBA00009283"/>
    </source>
</evidence>
<dbReference type="AlphaFoldDB" id="A0A267G1F4"/>
<keyword evidence="2 5" id="KW-0378">Hydrolase</keyword>
<proteinExistence type="inferred from homology"/>
<reference evidence="7 8" key="1">
    <citation type="submission" date="2017-06" db="EMBL/GenBank/DDBJ databases">
        <title>A platform for efficient transgenesis in Macrostomum lignano, a flatworm model organism for stem cell research.</title>
        <authorList>
            <person name="Berezikov E."/>
        </authorList>
    </citation>
    <scope>NUCLEOTIDE SEQUENCE [LARGE SCALE GENOMIC DNA]</scope>
    <source>
        <strain evidence="7">DV1</strain>
        <tissue evidence="7">Whole organism</tissue>
    </source>
</reference>
<dbReference type="EMBL" id="NIVC01000608">
    <property type="protein sequence ID" value="PAA79935.1"/>
    <property type="molecule type" value="Genomic_DNA"/>
</dbReference>
<dbReference type="CDD" id="cd24046">
    <property type="entry name" value="ASKHA_NBD_NTPDase5-like"/>
    <property type="match status" value="1"/>
</dbReference>
<evidence type="ECO:0000256" key="2">
    <source>
        <dbReference type="ARBA" id="ARBA00022801"/>
    </source>
</evidence>
<dbReference type="OrthoDB" id="6372431at2759"/>
<evidence type="ECO:0000256" key="5">
    <source>
        <dbReference type="RuleBase" id="RU003833"/>
    </source>
</evidence>
<feature type="active site" description="Proton acceptor" evidence="3">
    <location>
        <position position="207"/>
    </location>
</feature>
<evidence type="ECO:0000313" key="7">
    <source>
        <dbReference type="EMBL" id="PAA79935.1"/>
    </source>
</evidence>
<dbReference type="PROSITE" id="PS01238">
    <property type="entry name" value="GDA1_CD39_NTPASE"/>
    <property type="match status" value="1"/>
</dbReference>
<organism evidence="7 8">
    <name type="scientific">Macrostomum lignano</name>
    <dbReference type="NCBI Taxonomy" id="282301"/>
    <lineage>
        <taxon>Eukaryota</taxon>
        <taxon>Metazoa</taxon>
        <taxon>Spiralia</taxon>
        <taxon>Lophotrochozoa</taxon>
        <taxon>Platyhelminthes</taxon>
        <taxon>Rhabditophora</taxon>
        <taxon>Macrostomorpha</taxon>
        <taxon>Macrostomida</taxon>
        <taxon>Macrostomidae</taxon>
        <taxon>Macrostomum</taxon>
    </lineage>
</organism>
<evidence type="ECO:0000256" key="6">
    <source>
        <dbReference type="SAM" id="Phobius"/>
    </source>
</evidence>
<keyword evidence="6" id="KW-1133">Transmembrane helix</keyword>
<dbReference type="Pfam" id="PF01150">
    <property type="entry name" value="GDA1_CD39"/>
    <property type="match status" value="1"/>
</dbReference>
<keyword evidence="8" id="KW-1185">Reference proteome</keyword>
<dbReference type="STRING" id="282301.A0A267G1F4"/>
<sequence>PGNRTDHESTDSSELTLFSFGTMRQAMYTFSLTPRLQSIRSRRLLCYAGALATVVMLLLCLYNLTNGGLTHPLNEQYPGEPRYGIILDAGSTGSRVHVFEFRYQRGRKQPYVLINELFQQVRPGLSAFARDPRRAAASLADLIDACKRRIPAHYWTSTPLALKATAGLRLLKPETSARILSEVRQLLAKSPFAMDRDSVAIMDGLDEGIFSWVTLNFLNGQLAKPEDSYGALDLGGGSTQVTFALPSANVASAVPAGFVKRLSLGGADARLYSHSYLGLGLMSARLAILQLSSQGKLPSSGAGGSKQFVTACLPSNYTGQWEHGGILYNVTGSASPDPYAACRRLAIGVVRSAGVHQLTGLATGRFYAFSYFYDRAADAGLIGAKEGGEVTLADIANAAKAACNRRNSDSKQPFHCLDLCYQAALLTEGYGFAPSSKFVMRKKIRNVELSWALGAVFDVFYNHANNSSGPATTN</sequence>
<feature type="non-terminal residue" evidence="7">
    <location>
        <position position="1"/>
    </location>
</feature>
<keyword evidence="6" id="KW-0812">Transmembrane</keyword>
<dbReference type="InterPro" id="IPR000407">
    <property type="entry name" value="GDA1_CD39_NTPase"/>
</dbReference>
<dbReference type="GO" id="GO:0016787">
    <property type="term" value="F:hydrolase activity"/>
    <property type="evidence" value="ECO:0007669"/>
    <property type="project" value="UniProtKB-KW"/>
</dbReference>
<dbReference type="Proteomes" id="UP000215902">
    <property type="component" value="Unassembled WGS sequence"/>
</dbReference>
<comment type="caution">
    <text evidence="7">The sequence shown here is derived from an EMBL/GenBank/DDBJ whole genome shotgun (WGS) entry which is preliminary data.</text>
</comment>
<evidence type="ECO:0008006" key="9">
    <source>
        <dbReference type="Google" id="ProtNLM"/>
    </source>
</evidence>
<feature type="transmembrane region" description="Helical" evidence="6">
    <location>
        <begin position="44"/>
        <end position="64"/>
    </location>
</feature>
<dbReference type="GO" id="GO:0005524">
    <property type="term" value="F:ATP binding"/>
    <property type="evidence" value="ECO:0007669"/>
    <property type="project" value="UniProtKB-KW"/>
</dbReference>
<dbReference type="PANTHER" id="PTHR11782:SF127">
    <property type="entry name" value="NTPASE, ISOFORM F"/>
    <property type="match status" value="1"/>
</dbReference>
<protein>
    <recommendedName>
        <fullName evidence="9">Ectonucleoside triphosphate diphosphohydrolase 5</fullName>
    </recommendedName>
</protein>
<feature type="binding site" evidence="4">
    <location>
        <begin position="236"/>
        <end position="240"/>
    </location>
    <ligand>
        <name>ATP</name>
        <dbReference type="ChEBI" id="CHEBI:30616"/>
    </ligand>
</feature>